<evidence type="ECO:0000313" key="10">
    <source>
        <dbReference type="EMBL" id="TRX91051.1"/>
    </source>
</evidence>
<dbReference type="Proteomes" id="UP000319160">
    <property type="component" value="Unassembled WGS sequence"/>
</dbReference>
<dbReference type="Pfam" id="PF00550">
    <property type="entry name" value="PP-binding"/>
    <property type="match status" value="1"/>
</dbReference>
<dbReference type="Pfam" id="PF14765">
    <property type="entry name" value="PS-DH"/>
    <property type="match status" value="1"/>
</dbReference>
<keyword evidence="2" id="KW-0597">Phosphoprotein</keyword>
<dbReference type="InterPro" id="IPR049552">
    <property type="entry name" value="PKS_DH_N"/>
</dbReference>
<evidence type="ECO:0000259" key="7">
    <source>
        <dbReference type="PROSITE" id="PS50075"/>
    </source>
</evidence>
<evidence type="ECO:0000256" key="4">
    <source>
        <dbReference type="ARBA" id="ARBA00023002"/>
    </source>
</evidence>
<feature type="region of interest" description="C-terminal hotdog fold" evidence="6">
    <location>
        <begin position="1140"/>
        <end position="1299"/>
    </location>
</feature>
<name>A0A553HSY3_9PEZI</name>
<dbReference type="InterPro" id="IPR018201">
    <property type="entry name" value="Ketoacyl_synth_AS"/>
</dbReference>
<dbReference type="Pfam" id="PF08659">
    <property type="entry name" value="KR"/>
    <property type="match status" value="1"/>
</dbReference>
<dbReference type="Gene3D" id="1.10.1200.10">
    <property type="entry name" value="ACP-like"/>
    <property type="match status" value="1"/>
</dbReference>
<dbReference type="STRING" id="2512241.A0A553HSY3"/>
<dbReference type="InterPro" id="IPR050091">
    <property type="entry name" value="PKS_NRPS_Biosynth_Enz"/>
</dbReference>
<dbReference type="PROSITE" id="PS52004">
    <property type="entry name" value="KS3_2"/>
    <property type="match status" value="1"/>
</dbReference>
<organism evidence="10 11">
    <name type="scientific">Xylaria flabelliformis</name>
    <dbReference type="NCBI Taxonomy" id="2512241"/>
    <lineage>
        <taxon>Eukaryota</taxon>
        <taxon>Fungi</taxon>
        <taxon>Dikarya</taxon>
        <taxon>Ascomycota</taxon>
        <taxon>Pezizomycotina</taxon>
        <taxon>Sordariomycetes</taxon>
        <taxon>Xylariomycetidae</taxon>
        <taxon>Xylariales</taxon>
        <taxon>Xylariaceae</taxon>
        <taxon>Xylaria</taxon>
    </lineage>
</organism>
<evidence type="ECO:0000256" key="1">
    <source>
        <dbReference type="ARBA" id="ARBA00022450"/>
    </source>
</evidence>
<proteinExistence type="predicted"/>
<dbReference type="InterPro" id="IPR013968">
    <property type="entry name" value="PKS_KR"/>
</dbReference>
<keyword evidence="3" id="KW-0808">Transferase</keyword>
<dbReference type="Gene3D" id="3.30.70.3290">
    <property type="match status" value="1"/>
</dbReference>
<keyword evidence="11" id="KW-1185">Reference proteome</keyword>
<feature type="domain" description="Carrier" evidence="7">
    <location>
        <begin position="2396"/>
        <end position="2471"/>
    </location>
</feature>
<dbReference type="Gene3D" id="3.40.366.10">
    <property type="entry name" value="Malonyl-Coenzyme A Acyl Carrier Protein, domain 2"/>
    <property type="match status" value="1"/>
</dbReference>
<evidence type="ECO:0000313" key="11">
    <source>
        <dbReference type="Proteomes" id="UP000319160"/>
    </source>
</evidence>
<dbReference type="InterPro" id="IPR009081">
    <property type="entry name" value="PP-bd_ACP"/>
</dbReference>
<dbReference type="PROSITE" id="PS50075">
    <property type="entry name" value="CARRIER"/>
    <property type="match status" value="1"/>
</dbReference>
<reference evidence="11" key="1">
    <citation type="submission" date="2019-06" db="EMBL/GenBank/DDBJ databases">
        <title>Draft genome sequence of the griseofulvin-producing fungus Xylaria cubensis strain G536.</title>
        <authorList>
            <person name="Mead M.E."/>
            <person name="Raja H.A."/>
            <person name="Steenwyk J.L."/>
            <person name="Knowles S.L."/>
            <person name="Oberlies N.H."/>
            <person name="Rokas A."/>
        </authorList>
    </citation>
    <scope>NUCLEOTIDE SEQUENCE [LARGE SCALE GENOMIC DNA]</scope>
    <source>
        <strain evidence="11">G536</strain>
    </source>
</reference>
<dbReference type="Pfam" id="PF00109">
    <property type="entry name" value="ketoacyl-synt"/>
    <property type="match status" value="1"/>
</dbReference>
<feature type="domain" description="Ketosynthase family 3 (KS3)" evidence="8">
    <location>
        <begin position="8"/>
        <end position="451"/>
    </location>
</feature>
<dbReference type="InterPro" id="IPR006162">
    <property type="entry name" value="Ppantetheine_attach_site"/>
</dbReference>
<accession>A0A553HSY3</accession>
<dbReference type="SUPFAM" id="SSF51735">
    <property type="entry name" value="NAD(P)-binding Rossmann-fold domains"/>
    <property type="match status" value="2"/>
</dbReference>
<dbReference type="SUPFAM" id="SSF47336">
    <property type="entry name" value="ACP-like"/>
    <property type="match status" value="1"/>
</dbReference>
<dbReference type="InterPro" id="IPR032821">
    <property type="entry name" value="PKS_assoc"/>
</dbReference>
<dbReference type="InterPro" id="IPR029063">
    <property type="entry name" value="SAM-dependent_MTases_sf"/>
</dbReference>
<dbReference type="InterPro" id="IPR042104">
    <property type="entry name" value="PKS_dehydratase_sf"/>
</dbReference>
<dbReference type="Pfam" id="PF02801">
    <property type="entry name" value="Ketoacyl-synt_C"/>
    <property type="match status" value="1"/>
</dbReference>
<gene>
    <name evidence="10" type="ORF">FHL15_008033</name>
</gene>
<dbReference type="InterPro" id="IPR020806">
    <property type="entry name" value="PKS_PP-bd"/>
</dbReference>
<dbReference type="CDD" id="cd00833">
    <property type="entry name" value="PKS"/>
    <property type="match status" value="1"/>
</dbReference>
<dbReference type="InterPro" id="IPR036291">
    <property type="entry name" value="NAD(P)-bd_dom_sf"/>
</dbReference>
<dbReference type="InterPro" id="IPR014030">
    <property type="entry name" value="Ketoacyl_synth_N"/>
</dbReference>
<dbReference type="Pfam" id="PF00698">
    <property type="entry name" value="Acyl_transf_1"/>
    <property type="match status" value="1"/>
</dbReference>
<dbReference type="PROSITE" id="PS00606">
    <property type="entry name" value="KS3_1"/>
    <property type="match status" value="1"/>
</dbReference>
<dbReference type="InterPro" id="IPR049551">
    <property type="entry name" value="PKS_DH_C"/>
</dbReference>
<keyword evidence="5" id="KW-0511">Multifunctional enzyme</keyword>
<feature type="active site" description="Proton donor; for dehydratase activity" evidence="6">
    <location>
        <position position="1199"/>
    </location>
</feature>
<evidence type="ECO:0000256" key="5">
    <source>
        <dbReference type="ARBA" id="ARBA00023268"/>
    </source>
</evidence>
<sequence>MTYISNPSEPVAIVGSSCRFPGDVTSPSKLGDLICRPYDLSREAPPERFNAKSFYHPNGKHHGTTNSIKAYWLNANPASFDAPFFHITPKEAEALDPQQRLLLEVVYEAMEAAGFPLDQYSGKEVGVFSGCMTNDYESISSRDQLLTSEYFSTGSSRAILANRISYFFNFRGPSLSLDTACSSGLFALDLAIQALRDGRCTVACVTGANLMLSPDQFIVESSLGLLSPAGKCHMWDTRADGYARGEGMAALIIKPLSLAIANGDQIEAVIRETATNADGKTAQITEPNSEAQAVLIRETYKRAGLDPSNPLHQCQYFEAHGTGTQAGDPREAAAIHDAFFGNANRDRDDTQPSSPSEKKLLVGSIKTVIGHTEATAGLAGILKVVWALKHGVIPPNLHFENLNPKVQPFYTQLQIPTVAMPWPDPPVGQPRRASVNSFGFGGANAHAIVEAYTPEIHGAAGPTWPRTESAEEATGVLAVPVPVQVQPQPQPQTHLNGKRFHLPIVLSAASPKSLRDVVQSYRTYLTENNNNVNLLDLAWHQYSHRSDLPYRVAISASSRTEALVSLDSLLFANNSTVPSDSSQRSISAKSPLRILGIFTGQGAQWPTMSRDLFQQNSLYRDTIRKLDAVLSALPQPCEWKLEDQILADQNTSRVQEAAVSQPLCTAVQIALVDFLRSIGIDFHTVVGHSSGEIAAAYAAGELSAQDAIVVSYYRGREAHRAGSADGQKGGMMAANMSESEALDFCSDPLFGGRICIAADNSPSSVTLSGDLDVIQQAYKVLIDKKKSPRMLRVPTAYHSPHMEPFAGPYADAMREYRVSPIPGGNGIQWVSSVKGRPRTGATDLDCQYWADNMVNQVQFRDAVEYALSQSGDEFDCALEVGPHPALQGPFTQIVVAHNPDRTIPYACPLNRSGESERSVSEFLGRMWSKFGSKSIDLRTYIEQCSMSSLLHSRLFNLPSYPFDHSVDYWRESRYSRQYHSREEASHELLGVRSREDGMHEMKWRNILKLDELPWLEGHKFQNQALLPASAYCVMALDAARYLLAGRPASLVELRDVDIVSGIAVDQDSPGVEIVFCLRISPSDKNSSTIDATFDLCSCPANTSADSTDNMKRNASGSIHIVLGKPSMSALPRRQPPLSETLPADPEAFYKMMTATGLDYTGPFKALTTVNRRYEYCCATLSRIHADETTTLKISPATLDACFHTSFLAYAAPGDGSLWTTFLPAKISSIQFNLAILESDAAADPKATLTVDTRITGCTSPIDASKATLSVDLAVFNEAGEAEIQVEELVVHAWAHANPRDDVELYLHTVMDVDPTDEIVGGDDAVPEVDDNLLVESCRRVASFYLHNNHPVSSDTRETIDEMIRNSKHADYLDSIRSASQMDPARLSESLPLIEEEARQVSIFRNKIGRIVKQIVHRYPWMNILHLATTQTGLDRSVLAAIGDSFQSLTVSKNNVYPSSASRNPVTQSAAKVQERDINVNENLAAQIGSEVSLDLVILPTALLGNGNRTRALKNISELMKPGAFLILVDSHNTISSAQPKTLVSHPTTPPHWHDALDACGFTQGARNSNQSYPVGSVLVRQFREPSILSETGISSTITDTLLLIGSASEKGDDHLVASLRDQLSSHCGEIIYRSLDTATTQDLETCTAAIMLADLEEPLMSNMTEHRMNQLRILFRPALSMLWITRDARSGNPENAASFGFLRTMAAEVANLKLQVLDLEPTDTESSATTIVTIFSQLASADIDAGGSSLSKPEPEIHMENGRRLIPRVVPWNHGNDKVNALRRVVTRPVTTALQHLKLIPEAISPTSFRFELKEKHHIISEPPPGNVAIQVEYSSALPLKLDEKRSNYICVGRKLKTEERMIALSVVNSSYIICPTEQVVLLEGDASSSLTVLHQLVRYIAALTMLSMANCDEKIILIAPDVELARCLVHIVALRSPSGPQVAIIEPCYDETEPSPYADIAARDPERCALFRPHPRTSMNNLRQILPRDGGIFNFLPEDDEFSRAIAASVSRRHAVYSGLALFGSKASTCWKDCPAIQFLWKESTSLAVETTPMVSKAIFAEPLSELQSQSGPSSLFRIVDWKLDTGAVQRINHTTDEKLLFPYKTYFLFGLTRDFGHSLCRLFLDRGARHIVLASRNPPTTSPGWVVELNKAYGANIRIERADVTSLESLRSLRREIAETTPRIIGGVVNGAMVLEDRAFSEMSIATWKRVLGPKTIGSSNLDAVFGNEAGLDFFIMTSSFAAIGGHAGQSNYAAANSYMNGLAAFRRRCGLPGAALNIGVIYGLGFLHREREELYGGLERDGYPPISERDLHHMFLEAMVTGRPGSDGPGEITTGLRRFRRDTPNPLHWHLDPRFGHFYEQNSETGETEELKMNGTSFQQVLASLNDPVAVADAIGAALEQRLRTLLGLPESAVIDRRSGLLDLGLDSISGVEVLRWFTMQLGRNFALIKILDAPSIEKLCLDTAEQYLESRSEKKKAGSLK</sequence>
<evidence type="ECO:0000256" key="6">
    <source>
        <dbReference type="PROSITE-ProRule" id="PRU01363"/>
    </source>
</evidence>
<dbReference type="InterPro" id="IPR057326">
    <property type="entry name" value="KR_dom"/>
</dbReference>
<dbReference type="PROSITE" id="PS52019">
    <property type="entry name" value="PKS_MFAS_DH"/>
    <property type="match status" value="1"/>
</dbReference>
<dbReference type="InterPro" id="IPR016036">
    <property type="entry name" value="Malonyl_transacylase_ACP-bd"/>
</dbReference>
<dbReference type="GO" id="GO:0004312">
    <property type="term" value="F:fatty acid synthase activity"/>
    <property type="evidence" value="ECO:0007669"/>
    <property type="project" value="TreeGrafter"/>
</dbReference>
<dbReference type="SUPFAM" id="SSF53901">
    <property type="entry name" value="Thiolase-like"/>
    <property type="match status" value="1"/>
</dbReference>
<dbReference type="Pfam" id="PF21089">
    <property type="entry name" value="PKS_DH_N"/>
    <property type="match status" value="1"/>
</dbReference>
<dbReference type="SMART" id="SM00825">
    <property type="entry name" value="PKS_KS"/>
    <property type="match status" value="1"/>
</dbReference>
<dbReference type="Pfam" id="PF16197">
    <property type="entry name" value="KAsynt_C_assoc"/>
    <property type="match status" value="1"/>
</dbReference>
<dbReference type="InterPro" id="IPR036736">
    <property type="entry name" value="ACP-like_sf"/>
</dbReference>
<dbReference type="CDD" id="cd05274">
    <property type="entry name" value="KR_FAS_SDR_x"/>
    <property type="match status" value="1"/>
</dbReference>
<protein>
    <submittedName>
        <fullName evidence="10">Uncharacterized protein</fullName>
    </submittedName>
</protein>
<feature type="region of interest" description="N-terminal hotdog fold" evidence="6">
    <location>
        <begin position="986"/>
        <end position="1125"/>
    </location>
</feature>
<dbReference type="InterPro" id="IPR016035">
    <property type="entry name" value="Acyl_Trfase/lysoPLipase"/>
</dbReference>
<comment type="caution">
    <text evidence="10">The sequence shown here is derived from an EMBL/GenBank/DDBJ whole genome shotgun (WGS) entry which is preliminary data.</text>
</comment>
<keyword evidence="4" id="KW-0560">Oxidoreductase</keyword>
<dbReference type="InterPro" id="IPR020807">
    <property type="entry name" value="PKS_DH"/>
</dbReference>
<dbReference type="PROSITE" id="PS00012">
    <property type="entry name" value="PHOSPHOPANTETHEINE"/>
    <property type="match status" value="1"/>
</dbReference>
<dbReference type="InterPro" id="IPR020841">
    <property type="entry name" value="PKS_Beta-ketoAc_synthase_dom"/>
</dbReference>
<keyword evidence="1" id="KW-0596">Phosphopantetheine</keyword>
<evidence type="ECO:0000259" key="9">
    <source>
        <dbReference type="PROSITE" id="PS52019"/>
    </source>
</evidence>
<dbReference type="SMART" id="SM00822">
    <property type="entry name" value="PKS_KR"/>
    <property type="match status" value="1"/>
</dbReference>
<dbReference type="GO" id="GO:0044550">
    <property type="term" value="P:secondary metabolite biosynthetic process"/>
    <property type="evidence" value="ECO:0007669"/>
    <property type="project" value="TreeGrafter"/>
</dbReference>
<dbReference type="Gene3D" id="3.40.47.10">
    <property type="match status" value="1"/>
</dbReference>
<dbReference type="SMART" id="SM00823">
    <property type="entry name" value="PKS_PP"/>
    <property type="match status" value="1"/>
</dbReference>
<dbReference type="InterPro" id="IPR014043">
    <property type="entry name" value="Acyl_transferase_dom"/>
</dbReference>
<dbReference type="GO" id="GO:0016491">
    <property type="term" value="F:oxidoreductase activity"/>
    <property type="evidence" value="ECO:0007669"/>
    <property type="project" value="UniProtKB-KW"/>
</dbReference>
<dbReference type="SUPFAM" id="SSF52151">
    <property type="entry name" value="FabD/lysophospholipase-like"/>
    <property type="match status" value="1"/>
</dbReference>
<dbReference type="SMART" id="SM00827">
    <property type="entry name" value="PKS_AT"/>
    <property type="match status" value="1"/>
</dbReference>
<dbReference type="SMART" id="SM00826">
    <property type="entry name" value="PKS_DH"/>
    <property type="match status" value="1"/>
</dbReference>
<dbReference type="InterPro" id="IPR016039">
    <property type="entry name" value="Thiolase-like"/>
</dbReference>
<dbReference type="GO" id="GO:0004315">
    <property type="term" value="F:3-oxoacyl-[acyl-carrier-protein] synthase activity"/>
    <property type="evidence" value="ECO:0007669"/>
    <property type="project" value="InterPro"/>
</dbReference>
<dbReference type="PANTHER" id="PTHR43775:SF20">
    <property type="entry name" value="HYBRID PKS-NRPS SYNTHETASE APDA"/>
    <property type="match status" value="1"/>
</dbReference>
<dbReference type="InterPro" id="IPR001227">
    <property type="entry name" value="Ac_transferase_dom_sf"/>
</dbReference>
<dbReference type="Gene3D" id="3.10.129.110">
    <property type="entry name" value="Polyketide synthase dehydratase"/>
    <property type="match status" value="1"/>
</dbReference>
<dbReference type="InterPro" id="IPR014031">
    <property type="entry name" value="Ketoacyl_synth_C"/>
</dbReference>
<dbReference type="OrthoDB" id="329835at2759"/>
<evidence type="ECO:0000259" key="8">
    <source>
        <dbReference type="PROSITE" id="PS52004"/>
    </source>
</evidence>
<feature type="active site" description="Proton acceptor; for dehydratase activity" evidence="6">
    <location>
        <position position="1018"/>
    </location>
</feature>
<dbReference type="SUPFAM" id="SSF55048">
    <property type="entry name" value="Probable ACP-binding domain of malonyl-CoA ACP transacylase"/>
    <property type="match status" value="1"/>
</dbReference>
<feature type="domain" description="PKS/mFAS DH" evidence="9">
    <location>
        <begin position="986"/>
        <end position="1299"/>
    </location>
</feature>
<dbReference type="GO" id="GO:0006633">
    <property type="term" value="P:fatty acid biosynthetic process"/>
    <property type="evidence" value="ECO:0007669"/>
    <property type="project" value="InterPro"/>
</dbReference>
<dbReference type="Gene3D" id="3.40.50.720">
    <property type="entry name" value="NAD(P)-binding Rossmann-like Domain"/>
    <property type="match status" value="2"/>
</dbReference>
<evidence type="ECO:0000256" key="3">
    <source>
        <dbReference type="ARBA" id="ARBA00022679"/>
    </source>
</evidence>
<dbReference type="InterPro" id="IPR049900">
    <property type="entry name" value="PKS_mFAS_DH"/>
</dbReference>
<dbReference type="EMBL" id="VFLP01000049">
    <property type="protein sequence ID" value="TRX91051.1"/>
    <property type="molecule type" value="Genomic_DNA"/>
</dbReference>
<dbReference type="Gene3D" id="3.40.50.150">
    <property type="entry name" value="Vaccinia Virus protein VP39"/>
    <property type="match status" value="1"/>
</dbReference>
<dbReference type="PANTHER" id="PTHR43775">
    <property type="entry name" value="FATTY ACID SYNTHASE"/>
    <property type="match status" value="1"/>
</dbReference>
<dbReference type="GO" id="GO:0031177">
    <property type="term" value="F:phosphopantetheine binding"/>
    <property type="evidence" value="ECO:0007669"/>
    <property type="project" value="InterPro"/>
</dbReference>
<evidence type="ECO:0000256" key="2">
    <source>
        <dbReference type="ARBA" id="ARBA00022553"/>
    </source>
</evidence>